<dbReference type="STRING" id="205917.A0A4Y9XLE6"/>
<feature type="compositionally biased region" description="Acidic residues" evidence="1">
    <location>
        <begin position="558"/>
        <end position="570"/>
    </location>
</feature>
<feature type="region of interest" description="Disordered" evidence="1">
    <location>
        <begin position="104"/>
        <end position="123"/>
    </location>
</feature>
<protein>
    <submittedName>
        <fullName evidence="2">Uncharacterized protein</fullName>
    </submittedName>
</protein>
<feature type="compositionally biased region" description="Polar residues" evidence="1">
    <location>
        <begin position="599"/>
        <end position="608"/>
    </location>
</feature>
<evidence type="ECO:0000313" key="2">
    <source>
        <dbReference type="EMBL" id="TFY50885.1"/>
    </source>
</evidence>
<name>A0A4Y9XLE6_9AGAM</name>
<feature type="compositionally biased region" description="Basic and acidic residues" evidence="1">
    <location>
        <begin position="412"/>
        <end position="443"/>
    </location>
</feature>
<feature type="region of interest" description="Disordered" evidence="1">
    <location>
        <begin position="340"/>
        <end position="443"/>
    </location>
</feature>
<evidence type="ECO:0000256" key="1">
    <source>
        <dbReference type="SAM" id="MobiDB-lite"/>
    </source>
</evidence>
<evidence type="ECO:0000313" key="3">
    <source>
        <dbReference type="Proteomes" id="UP000298327"/>
    </source>
</evidence>
<accession>A0A4Y9XLE6</accession>
<feature type="compositionally biased region" description="Polar residues" evidence="1">
    <location>
        <begin position="380"/>
        <end position="389"/>
    </location>
</feature>
<dbReference type="OrthoDB" id="3225203at2759"/>
<feature type="compositionally biased region" description="Basic and acidic residues" evidence="1">
    <location>
        <begin position="571"/>
        <end position="580"/>
    </location>
</feature>
<feature type="non-terminal residue" evidence="2">
    <location>
        <position position="615"/>
    </location>
</feature>
<feature type="region of interest" description="Disordered" evidence="1">
    <location>
        <begin position="557"/>
        <end position="615"/>
    </location>
</feature>
<sequence>MFPERSQELFPIACRVVSTDQWLVTRFDASWKVSEVKQYILSKVGGGRDATHFRYPPRHRPVSPITFASVHPPRNSLDTAEDSYYDYFDDYDFESDTELFSFDGSKDTKLKQPPTPQESQLPSPFTAYSVQQYSLLTFSTGLLLEDDYSLSWYQLRPHELLELHPPGLVVRLPREIMLEYIQPYFEAKVKALRIVWSDKDFRLDKLDKDRDGDPKSWSGKAKMDSSKPWRGMEASVSPAPDKSALPVIRRRRKTKLEWKERWVVINQGMFNLFKDRTVSPPLRTSCITLDIPSHYPQDPNPVHSSPLSSLCSLRGAEDLFHGTSGPNPSPHVICTKFRTNSMPAAGGEPQQDVSTSPISEGWVDPWSGGTIPKEAEDNVAPSSITSSGLWTRRGSKEDGGRFRKSSSGNVGKEGKKGKENEGAEDKSRREASGDSVKPDSGKKEQEGIWLILDMQDESYHDSLLRILHRSSSESTTSTFVPSPTVDEAQKPPTPPASPTIRALTRKPHALPYPDWRVDVARKAQKAGMGDVGLAMGYIMWEPAPEDKPPLAQTSMFATDEDSDESFDSEMEWERWEDEVKRHGRSRAKGKAKDKGKANQPISPMSPTQADVPGEI</sequence>
<keyword evidence="3" id="KW-1185">Reference proteome</keyword>
<comment type="caution">
    <text evidence="2">The sequence shown here is derived from an EMBL/GenBank/DDBJ whole genome shotgun (WGS) entry which is preliminary data.</text>
</comment>
<proteinExistence type="predicted"/>
<organism evidence="2 3">
    <name type="scientific">Dentipellis fragilis</name>
    <dbReference type="NCBI Taxonomy" id="205917"/>
    <lineage>
        <taxon>Eukaryota</taxon>
        <taxon>Fungi</taxon>
        <taxon>Dikarya</taxon>
        <taxon>Basidiomycota</taxon>
        <taxon>Agaricomycotina</taxon>
        <taxon>Agaricomycetes</taxon>
        <taxon>Russulales</taxon>
        <taxon>Hericiaceae</taxon>
        <taxon>Dentipellis</taxon>
    </lineage>
</organism>
<feature type="region of interest" description="Disordered" evidence="1">
    <location>
        <begin position="471"/>
        <end position="500"/>
    </location>
</feature>
<gene>
    <name evidence="2" type="ORF">EVG20_g11275</name>
</gene>
<feature type="region of interest" description="Disordered" evidence="1">
    <location>
        <begin position="207"/>
        <end position="240"/>
    </location>
</feature>
<feature type="compositionally biased region" description="Low complexity" evidence="1">
    <location>
        <begin position="472"/>
        <end position="485"/>
    </location>
</feature>
<dbReference type="EMBL" id="SEOQ01001670">
    <property type="protein sequence ID" value="TFY50885.1"/>
    <property type="molecule type" value="Genomic_DNA"/>
</dbReference>
<dbReference type="Proteomes" id="UP000298327">
    <property type="component" value="Unassembled WGS sequence"/>
</dbReference>
<reference evidence="2 3" key="1">
    <citation type="submission" date="2019-02" db="EMBL/GenBank/DDBJ databases">
        <title>Genome sequencing of the rare red list fungi Dentipellis fragilis.</title>
        <authorList>
            <person name="Buettner E."/>
            <person name="Kellner H."/>
        </authorList>
    </citation>
    <scope>NUCLEOTIDE SEQUENCE [LARGE SCALE GENOMIC DNA]</scope>
    <source>
        <strain evidence="2 3">DSM 105465</strain>
    </source>
</reference>
<dbReference type="AlphaFoldDB" id="A0A4Y9XLE6"/>